<reference evidence="5" key="1">
    <citation type="journal article" date="2021" name="Nat. Commun.">
        <title>Genetic determinants of endophytism in the Arabidopsis root mycobiome.</title>
        <authorList>
            <person name="Mesny F."/>
            <person name="Miyauchi S."/>
            <person name="Thiergart T."/>
            <person name="Pickel B."/>
            <person name="Atanasova L."/>
            <person name="Karlsson M."/>
            <person name="Huettel B."/>
            <person name="Barry K.W."/>
            <person name="Haridas S."/>
            <person name="Chen C."/>
            <person name="Bauer D."/>
            <person name="Andreopoulos W."/>
            <person name="Pangilinan J."/>
            <person name="LaButti K."/>
            <person name="Riley R."/>
            <person name="Lipzen A."/>
            <person name="Clum A."/>
            <person name="Drula E."/>
            <person name="Henrissat B."/>
            <person name="Kohler A."/>
            <person name="Grigoriev I.V."/>
            <person name="Martin F.M."/>
            <person name="Hacquard S."/>
        </authorList>
    </citation>
    <scope>NUCLEOTIDE SEQUENCE</scope>
    <source>
        <strain evidence="5">MPI-CAGE-CH-0230</strain>
    </source>
</reference>
<comment type="similarity">
    <text evidence="1">Belongs to the HscB family.</text>
</comment>
<dbReference type="InterPro" id="IPR036386">
    <property type="entry name" value="HscB_C_sf"/>
</dbReference>
<dbReference type="OrthoDB" id="448954at2759"/>
<dbReference type="GO" id="GO:0044571">
    <property type="term" value="P:[2Fe-2S] cluster assembly"/>
    <property type="evidence" value="ECO:0007669"/>
    <property type="project" value="InterPro"/>
</dbReference>
<dbReference type="Proteomes" id="UP000756346">
    <property type="component" value="Unassembled WGS sequence"/>
</dbReference>
<dbReference type="NCBIfam" id="TIGR00714">
    <property type="entry name" value="hscB"/>
    <property type="match status" value="1"/>
</dbReference>
<dbReference type="GO" id="GO:0051259">
    <property type="term" value="P:protein complex oligomerization"/>
    <property type="evidence" value="ECO:0007669"/>
    <property type="project" value="InterPro"/>
</dbReference>
<dbReference type="SMART" id="SM00271">
    <property type="entry name" value="DnaJ"/>
    <property type="match status" value="1"/>
</dbReference>
<name>A0A9P8Y027_9PEZI</name>
<proteinExistence type="inferred from homology"/>
<dbReference type="GeneID" id="70184383"/>
<evidence type="ECO:0000259" key="4">
    <source>
        <dbReference type="PROSITE" id="PS50076"/>
    </source>
</evidence>
<dbReference type="Gene3D" id="1.20.1280.20">
    <property type="entry name" value="HscB, C-terminal domain"/>
    <property type="match status" value="1"/>
</dbReference>
<keyword evidence="6" id="KW-1185">Reference proteome</keyword>
<accession>A0A9P8Y027</accession>
<dbReference type="PROSITE" id="PS50076">
    <property type="entry name" value="DNAJ_2"/>
    <property type="match status" value="1"/>
</dbReference>
<dbReference type="GO" id="GO:0001671">
    <property type="term" value="F:ATPase activator activity"/>
    <property type="evidence" value="ECO:0007669"/>
    <property type="project" value="InterPro"/>
</dbReference>
<dbReference type="InterPro" id="IPR036869">
    <property type="entry name" value="J_dom_sf"/>
</dbReference>
<dbReference type="RefSeq" id="XP_046009546.1">
    <property type="nucleotide sequence ID" value="XM_046154837.1"/>
</dbReference>
<evidence type="ECO:0000313" key="5">
    <source>
        <dbReference type="EMBL" id="KAH7026329.1"/>
    </source>
</evidence>
<feature type="compositionally biased region" description="Polar residues" evidence="3">
    <location>
        <begin position="28"/>
        <end position="39"/>
    </location>
</feature>
<dbReference type="SUPFAM" id="SSF47144">
    <property type="entry name" value="HSC20 (HSCB), C-terminal oligomerisation domain"/>
    <property type="match status" value="1"/>
</dbReference>
<dbReference type="SUPFAM" id="SSF46565">
    <property type="entry name" value="Chaperone J-domain"/>
    <property type="match status" value="1"/>
</dbReference>
<sequence>MMRSALVPRGRPLARICEHCRHERAISTRSWPTAPRQAQSSAGPSPVTSSSSLMVTKHQQRLLSTTVSQSQAASSAAAVSKEDPAAAADDEASSSTTLPPPPSSHYDFFPQTLPQGPPPAGPFAIDQRALRREFLRLQAKAHPDLHPPHLKARAEATSARINEAYKTLSSPLLRAQYLLDTRLGPNAHPSSDEAAKVEDPELLMQVLEAREVIEDAEDESELVGLRAENDERVRESEASLGEFFAADDLESAKHECVRLRYWVNIGDTLHHWEKGKPVVLQH</sequence>
<gene>
    <name evidence="5" type="ORF">B0I36DRAFT_330400</name>
</gene>
<dbReference type="InterPro" id="IPR009073">
    <property type="entry name" value="HscB_oligo_C"/>
</dbReference>
<evidence type="ECO:0000256" key="1">
    <source>
        <dbReference type="ARBA" id="ARBA00010476"/>
    </source>
</evidence>
<feature type="compositionally biased region" description="Low complexity" evidence="3">
    <location>
        <begin position="64"/>
        <end position="79"/>
    </location>
</feature>
<evidence type="ECO:0000256" key="3">
    <source>
        <dbReference type="SAM" id="MobiDB-lite"/>
    </source>
</evidence>
<organism evidence="5 6">
    <name type="scientific">Microdochium trichocladiopsis</name>
    <dbReference type="NCBI Taxonomy" id="1682393"/>
    <lineage>
        <taxon>Eukaryota</taxon>
        <taxon>Fungi</taxon>
        <taxon>Dikarya</taxon>
        <taxon>Ascomycota</taxon>
        <taxon>Pezizomycotina</taxon>
        <taxon>Sordariomycetes</taxon>
        <taxon>Xylariomycetidae</taxon>
        <taxon>Xylariales</taxon>
        <taxon>Microdochiaceae</taxon>
        <taxon>Microdochium</taxon>
    </lineage>
</organism>
<feature type="region of interest" description="Disordered" evidence="3">
    <location>
        <begin position="28"/>
        <end position="124"/>
    </location>
</feature>
<comment type="caution">
    <text evidence="5">The sequence shown here is derived from an EMBL/GenBank/DDBJ whole genome shotgun (WGS) entry which is preliminary data.</text>
</comment>
<dbReference type="InterPro" id="IPR001623">
    <property type="entry name" value="DnaJ_domain"/>
</dbReference>
<dbReference type="EMBL" id="JAGTJQ010000008">
    <property type="protein sequence ID" value="KAH7026329.1"/>
    <property type="molecule type" value="Genomic_DNA"/>
</dbReference>
<dbReference type="GO" id="GO:0051087">
    <property type="term" value="F:protein-folding chaperone binding"/>
    <property type="evidence" value="ECO:0007669"/>
    <property type="project" value="InterPro"/>
</dbReference>
<dbReference type="CDD" id="cd06257">
    <property type="entry name" value="DnaJ"/>
    <property type="match status" value="1"/>
</dbReference>
<dbReference type="GO" id="GO:0005739">
    <property type="term" value="C:mitochondrion"/>
    <property type="evidence" value="ECO:0007669"/>
    <property type="project" value="TreeGrafter"/>
</dbReference>
<dbReference type="InterPro" id="IPR004640">
    <property type="entry name" value="HscB"/>
</dbReference>
<evidence type="ECO:0000313" key="6">
    <source>
        <dbReference type="Proteomes" id="UP000756346"/>
    </source>
</evidence>
<feature type="compositionally biased region" description="Low complexity" evidence="3">
    <location>
        <begin position="40"/>
        <end position="52"/>
    </location>
</feature>
<dbReference type="Pfam" id="PF07743">
    <property type="entry name" value="HSCB_C"/>
    <property type="match status" value="1"/>
</dbReference>
<feature type="domain" description="J" evidence="4">
    <location>
        <begin position="104"/>
        <end position="181"/>
    </location>
</feature>
<dbReference type="PANTHER" id="PTHR14021:SF15">
    <property type="entry name" value="IRON-SULFUR CLUSTER CO-CHAPERONE PROTEIN HSCB"/>
    <property type="match status" value="1"/>
</dbReference>
<evidence type="ECO:0000256" key="2">
    <source>
        <dbReference type="ARBA" id="ARBA00023186"/>
    </source>
</evidence>
<dbReference type="PANTHER" id="PTHR14021">
    <property type="entry name" value="IRON-SULFUR CLUSTER CO-CHAPERONE PROTEIN HSCB"/>
    <property type="match status" value="1"/>
</dbReference>
<dbReference type="AlphaFoldDB" id="A0A9P8Y027"/>
<protein>
    <submittedName>
        <fullName evidence="5">HSCB C-terminal oligomerization domain-containing protein</fullName>
    </submittedName>
</protein>
<keyword evidence="2" id="KW-0143">Chaperone</keyword>
<dbReference type="Gene3D" id="1.10.287.110">
    <property type="entry name" value="DnaJ domain"/>
    <property type="match status" value="1"/>
</dbReference>